<protein>
    <submittedName>
        <fullName evidence="2">M1 family metallopeptidase</fullName>
        <ecNumber evidence="2">3.4.11.-</ecNumber>
    </submittedName>
</protein>
<evidence type="ECO:0000313" key="2">
    <source>
        <dbReference type="EMBL" id="MFD2570795.1"/>
    </source>
</evidence>
<dbReference type="EC" id="3.4.11.-" evidence="2"/>
<name>A0ABW5M154_9BACT</name>
<accession>A0ABW5M154</accession>
<dbReference type="GO" id="GO:0004177">
    <property type="term" value="F:aminopeptidase activity"/>
    <property type="evidence" value="ECO:0007669"/>
    <property type="project" value="UniProtKB-KW"/>
</dbReference>
<gene>
    <name evidence="2" type="ORF">ACFSUS_09140</name>
</gene>
<feature type="domain" description="Peptidase M1 membrane alanine aminopeptidase" evidence="1">
    <location>
        <begin position="394"/>
        <end position="551"/>
    </location>
</feature>
<evidence type="ECO:0000313" key="3">
    <source>
        <dbReference type="Proteomes" id="UP001597469"/>
    </source>
</evidence>
<keyword evidence="2" id="KW-0031">Aminopeptidase</keyword>
<reference evidence="3" key="1">
    <citation type="journal article" date="2019" name="Int. J. Syst. Evol. Microbiol.">
        <title>The Global Catalogue of Microorganisms (GCM) 10K type strain sequencing project: providing services to taxonomists for standard genome sequencing and annotation.</title>
        <authorList>
            <consortium name="The Broad Institute Genomics Platform"/>
            <consortium name="The Broad Institute Genome Sequencing Center for Infectious Disease"/>
            <person name="Wu L."/>
            <person name="Ma J."/>
        </authorList>
    </citation>
    <scope>NUCLEOTIDE SEQUENCE [LARGE SCALE GENOMIC DNA]</scope>
    <source>
        <strain evidence="3">KCTC 42805</strain>
    </source>
</reference>
<keyword evidence="2" id="KW-0645">Protease</keyword>
<keyword evidence="3" id="KW-1185">Reference proteome</keyword>
<dbReference type="EMBL" id="JBHULN010000004">
    <property type="protein sequence ID" value="MFD2570795.1"/>
    <property type="molecule type" value="Genomic_DNA"/>
</dbReference>
<dbReference type="InterPro" id="IPR014782">
    <property type="entry name" value="Peptidase_M1_dom"/>
</dbReference>
<dbReference type="Pfam" id="PF01433">
    <property type="entry name" value="Peptidase_M1"/>
    <property type="match status" value="1"/>
</dbReference>
<sequence>MDAKIQFVAIIKPIIYVSTYRSSLTSFLLLVCLAFGALETQAQSLYMPRNVKKAYQKGTRSIDGKPGPKYWQNSARYTINITATPPNRTIRGTEDITYVNNSPDTLRNLVIKLFLNSHKPGAARQGAASDNYLTSGIHIDKYTENNTPKNWQEAGTATAKRVALTKPLLPRDSVKLSFDWHFDMSIESGREGAIDSTTFFLAYFYPRVAVYDDYYGWDLTTFTEAQEFYSDFNDYVVTVNVPKNYIVWGTGDLQNASEVLQPTYAKRLSESMQTDSVVHVATLQEVTAGSVTQQQATNTWRWKANYVPDVAFCLSNHYVWDASSVVVDKATRRRSGVQAAFLDDAKDFHQMVKFGQHSLDWFSNNWPGIPYPYPKTTIVQGFADMEYPMMVNDATTQDLNFSRFVAEHEIAHTWFPFYMGINETRYGFMDEGWVTALEYLISQADLGTGQATKNFQQFRVAYWSQDPSAEEDLPIITPANVLSGAALGNNEYGKAAIGYLALKDLLGDALFKKSMHEFMNRWHGKHPTPWDMFYSFNNASGKNLNWFWNNWFFSNNYIDLAIQQVIPSANQHTVTLQNLGGYVAPVDIVVQFTDGTKETFHQTPAIWQANQSQAVVKLPTKKKVQSMTLEGGVFMDADGSNNSWKAK</sequence>
<comment type="caution">
    <text evidence="2">The sequence shown here is derived from an EMBL/GenBank/DDBJ whole genome shotgun (WGS) entry which is preliminary data.</text>
</comment>
<organism evidence="2 3">
    <name type="scientific">Spirosoma soli</name>
    <dbReference type="NCBI Taxonomy" id="1770529"/>
    <lineage>
        <taxon>Bacteria</taxon>
        <taxon>Pseudomonadati</taxon>
        <taxon>Bacteroidota</taxon>
        <taxon>Cytophagia</taxon>
        <taxon>Cytophagales</taxon>
        <taxon>Cytophagaceae</taxon>
        <taxon>Spirosoma</taxon>
    </lineage>
</organism>
<dbReference type="CDD" id="cd09604">
    <property type="entry name" value="M1_APN_like"/>
    <property type="match status" value="1"/>
</dbReference>
<dbReference type="SUPFAM" id="SSF55486">
    <property type="entry name" value="Metalloproteases ('zincins'), catalytic domain"/>
    <property type="match status" value="1"/>
</dbReference>
<proteinExistence type="predicted"/>
<dbReference type="InterPro" id="IPR027268">
    <property type="entry name" value="Peptidase_M4/M1_CTD_sf"/>
</dbReference>
<evidence type="ECO:0000259" key="1">
    <source>
        <dbReference type="Pfam" id="PF01433"/>
    </source>
</evidence>
<dbReference type="Proteomes" id="UP001597469">
    <property type="component" value="Unassembled WGS sequence"/>
</dbReference>
<dbReference type="RefSeq" id="WP_381521771.1">
    <property type="nucleotide sequence ID" value="NZ_JBHULN010000004.1"/>
</dbReference>
<dbReference type="Gene3D" id="1.10.390.10">
    <property type="entry name" value="Neutral Protease Domain 2"/>
    <property type="match status" value="1"/>
</dbReference>
<keyword evidence="2" id="KW-0378">Hydrolase</keyword>